<gene>
    <name evidence="2" type="ORF">SAMN04488565_0034</name>
    <name evidence="3" type="ORF">SAMN04488565_2630</name>
</gene>
<dbReference type="STRING" id="1079994.SAMN04488565_0034"/>
<feature type="compositionally biased region" description="Pro residues" evidence="1">
    <location>
        <begin position="154"/>
        <end position="164"/>
    </location>
</feature>
<evidence type="ECO:0000313" key="2">
    <source>
        <dbReference type="EMBL" id="SDQ05011.1"/>
    </source>
</evidence>
<sequence>MSLFATSTGKGVKFNEIGARITGKIAQLPFEKQATKFGSQEPDYWPNGDPKMQVVVPLTETNAPREDGNDDGDRTLYVSSTAMKKAIFAAISAAGAQDVQVGGTLTVQYTGNDPASQNPANPKKLYQAQYSPPATGLAQPAAAPAAPQAAPAPQGAPAPAPQAAPAPAAFAPSLPVGVTQEQYDKAKQLLAIGSESALIQTALGLTAEQVQHIAAGTF</sequence>
<name>A0A1H0XQF7_9MICO</name>
<evidence type="ECO:0000313" key="4">
    <source>
        <dbReference type="Proteomes" id="UP000182690"/>
    </source>
</evidence>
<accession>A0A1H0XQF7</accession>
<feature type="region of interest" description="Disordered" evidence="1">
    <location>
        <begin position="133"/>
        <end position="166"/>
    </location>
</feature>
<dbReference type="AlphaFoldDB" id="A0A1H0XQF7"/>
<organism evidence="2 4">
    <name type="scientific">Leucobacter chromiiresistens</name>
    <dbReference type="NCBI Taxonomy" id="1079994"/>
    <lineage>
        <taxon>Bacteria</taxon>
        <taxon>Bacillati</taxon>
        <taxon>Actinomycetota</taxon>
        <taxon>Actinomycetes</taxon>
        <taxon>Micrococcales</taxon>
        <taxon>Microbacteriaceae</taxon>
        <taxon>Leucobacter</taxon>
    </lineage>
</organism>
<proteinExistence type="predicted"/>
<evidence type="ECO:0000256" key="1">
    <source>
        <dbReference type="SAM" id="MobiDB-lite"/>
    </source>
</evidence>
<dbReference type="Proteomes" id="UP000182690">
    <property type="component" value="Unassembled WGS sequence"/>
</dbReference>
<reference evidence="2 4" key="1">
    <citation type="submission" date="2016-10" db="EMBL/GenBank/DDBJ databases">
        <authorList>
            <person name="de Groot N.N."/>
        </authorList>
    </citation>
    <scope>NUCLEOTIDE SEQUENCE [LARGE SCALE GENOMIC DNA]</scope>
    <source>
        <strain evidence="2 4">DSM 22788</strain>
    </source>
</reference>
<dbReference type="EMBL" id="FNKB01000002">
    <property type="protein sequence ID" value="SDQ47804.1"/>
    <property type="molecule type" value="Genomic_DNA"/>
</dbReference>
<dbReference type="EMBL" id="FNKB01000001">
    <property type="protein sequence ID" value="SDQ05011.1"/>
    <property type="molecule type" value="Genomic_DNA"/>
</dbReference>
<evidence type="ECO:0000313" key="3">
    <source>
        <dbReference type="EMBL" id="SDQ47804.1"/>
    </source>
</evidence>
<dbReference type="RefSeq" id="WP_074689797.1">
    <property type="nucleotide sequence ID" value="NZ_FNKB01000001.1"/>
</dbReference>
<protein>
    <submittedName>
        <fullName evidence="2">Uncharacterized protein</fullName>
    </submittedName>
</protein>
<dbReference type="eggNOG" id="COG0629">
    <property type="taxonomic scope" value="Bacteria"/>
</dbReference>
<feature type="compositionally biased region" description="Low complexity" evidence="1">
    <location>
        <begin position="133"/>
        <end position="153"/>
    </location>
</feature>